<dbReference type="PANTHER" id="PTHR10545:SF42">
    <property type="entry name" value="ACETYLTRANSFERASE"/>
    <property type="match status" value="1"/>
</dbReference>
<dbReference type="PROSITE" id="PS51186">
    <property type="entry name" value="GNAT"/>
    <property type="match status" value="1"/>
</dbReference>
<dbReference type="PANTHER" id="PTHR10545">
    <property type="entry name" value="DIAMINE N-ACETYLTRANSFERASE"/>
    <property type="match status" value="1"/>
</dbReference>
<protein>
    <submittedName>
        <fullName evidence="4">GNAT family N-acetyltransferase</fullName>
    </submittedName>
</protein>
<dbReference type="AlphaFoldDB" id="A0AAJ2HE07"/>
<dbReference type="InterPro" id="IPR051016">
    <property type="entry name" value="Diverse_Substrate_AcTransf"/>
</dbReference>
<dbReference type="RefSeq" id="WP_310891439.1">
    <property type="nucleotide sequence ID" value="NZ_BAAAGR010000006.1"/>
</dbReference>
<organism evidence="4 5">
    <name type="scientific">Microbacterium aurantiacum</name>
    <dbReference type="NCBI Taxonomy" id="162393"/>
    <lineage>
        <taxon>Bacteria</taxon>
        <taxon>Bacillati</taxon>
        <taxon>Actinomycetota</taxon>
        <taxon>Actinomycetes</taxon>
        <taxon>Micrococcales</taxon>
        <taxon>Microbacteriaceae</taxon>
        <taxon>Microbacterium</taxon>
    </lineage>
</organism>
<dbReference type="SUPFAM" id="SSF55729">
    <property type="entry name" value="Acyl-CoA N-acyltransferases (Nat)"/>
    <property type="match status" value="1"/>
</dbReference>
<evidence type="ECO:0000256" key="2">
    <source>
        <dbReference type="ARBA" id="ARBA00023315"/>
    </source>
</evidence>
<dbReference type="InterPro" id="IPR000182">
    <property type="entry name" value="GNAT_dom"/>
</dbReference>
<proteinExistence type="predicted"/>
<dbReference type="Proteomes" id="UP001183582">
    <property type="component" value="Unassembled WGS sequence"/>
</dbReference>
<dbReference type="CDD" id="cd04301">
    <property type="entry name" value="NAT_SF"/>
    <property type="match status" value="1"/>
</dbReference>
<name>A0AAJ2HE07_9MICO</name>
<reference evidence="4 5" key="1">
    <citation type="submission" date="2021-06" db="EMBL/GenBank/DDBJ databases">
        <title>Genome-based taxonomic framework of Microbacterium strains isolated from marine environment, the description of four new species and reclassification of four preexisting species.</title>
        <authorList>
            <person name="Lee S.D."/>
            <person name="Kim S.-M."/>
            <person name="Byeon Y.-S."/>
            <person name="Yang H.L."/>
            <person name="Kim I.S."/>
        </authorList>
    </citation>
    <scope>NUCLEOTIDE SEQUENCE [LARGE SCALE GENOMIC DNA]</scope>
    <source>
        <strain evidence="4 5">KACC 20514</strain>
    </source>
</reference>
<feature type="domain" description="N-acetyltransferase" evidence="3">
    <location>
        <begin position="2"/>
        <end position="150"/>
    </location>
</feature>
<evidence type="ECO:0000259" key="3">
    <source>
        <dbReference type="PROSITE" id="PS51186"/>
    </source>
</evidence>
<accession>A0AAJ2HE07</accession>
<dbReference type="Pfam" id="PF00583">
    <property type="entry name" value="Acetyltransf_1"/>
    <property type="match status" value="1"/>
</dbReference>
<dbReference type="InterPro" id="IPR016181">
    <property type="entry name" value="Acyl_CoA_acyltransferase"/>
</dbReference>
<evidence type="ECO:0000313" key="4">
    <source>
        <dbReference type="EMBL" id="MDS0245762.1"/>
    </source>
</evidence>
<keyword evidence="2" id="KW-0012">Acyltransferase</keyword>
<evidence type="ECO:0000256" key="1">
    <source>
        <dbReference type="ARBA" id="ARBA00022679"/>
    </source>
</evidence>
<dbReference type="EMBL" id="JAHWXH010000001">
    <property type="protein sequence ID" value="MDS0245762.1"/>
    <property type="molecule type" value="Genomic_DNA"/>
</dbReference>
<sequence>MSGIRRLRREDRDVWLPLWDDYLEFYRETLAPEQTALTFDRLVDVGSGFHGALAQDAEGQAIGFVHWLSHGSTWSREDVCYLEDLFVHPAARGHGTGRALITHVEDWAREAGCAHVYWLTQAGNAAARGLYDQVAEDSGFVQYVLRPDSP</sequence>
<dbReference type="GeneID" id="301458382"/>
<dbReference type="GO" id="GO:0008080">
    <property type="term" value="F:N-acetyltransferase activity"/>
    <property type="evidence" value="ECO:0007669"/>
    <property type="project" value="TreeGrafter"/>
</dbReference>
<gene>
    <name evidence="4" type="ORF">KZC50_09085</name>
</gene>
<comment type="caution">
    <text evidence="4">The sequence shown here is derived from an EMBL/GenBank/DDBJ whole genome shotgun (WGS) entry which is preliminary data.</text>
</comment>
<evidence type="ECO:0000313" key="5">
    <source>
        <dbReference type="Proteomes" id="UP001183582"/>
    </source>
</evidence>
<keyword evidence="1" id="KW-0808">Transferase</keyword>
<dbReference type="Gene3D" id="3.40.630.30">
    <property type="match status" value="1"/>
</dbReference>